<protein>
    <submittedName>
        <fullName evidence="1">Uncharacterized protein</fullName>
    </submittedName>
</protein>
<gene>
    <name evidence="1" type="ORF">IV500_06155</name>
</gene>
<dbReference type="EMBL" id="JADNYM010000006">
    <property type="protein sequence ID" value="MBG0739006.1"/>
    <property type="molecule type" value="Genomic_DNA"/>
</dbReference>
<dbReference type="AlphaFoldDB" id="A0A931CQ81"/>
<organism evidence="1 2">
    <name type="scientific">Arthrobacter terrae</name>
    <dbReference type="NCBI Taxonomy" id="2935737"/>
    <lineage>
        <taxon>Bacteria</taxon>
        <taxon>Bacillati</taxon>
        <taxon>Actinomycetota</taxon>
        <taxon>Actinomycetes</taxon>
        <taxon>Micrococcales</taxon>
        <taxon>Micrococcaceae</taxon>
        <taxon>Arthrobacter</taxon>
    </lineage>
</organism>
<accession>A0A931CQ81</accession>
<evidence type="ECO:0000313" key="1">
    <source>
        <dbReference type="EMBL" id="MBG0739006.1"/>
    </source>
</evidence>
<comment type="caution">
    <text evidence="1">The sequence shown here is derived from an EMBL/GenBank/DDBJ whole genome shotgun (WGS) entry which is preliminary data.</text>
</comment>
<sequence length="225" mass="25123">MFPGMDLTRDLRMLETSFSRNFYNGDTLDAIRQSKSDGYFLLTAPHATNRWSEERRKFADQYTGAMVQLLGATAGQSWLTSDGISSAWTYWDERSDPFKLALDDMLDEGRYLINVVGVGARYGVDIYVGIGNDPREEELEMAELIEDTFGDFNVVTGGQFNAVGPKSVRTYARSTGSGAIQLELAPRMRDAVEHPDTAGEFVLRFGELLTTRSARCMAREETVLA</sequence>
<reference evidence="1 2" key="1">
    <citation type="submission" date="2020-11" db="EMBL/GenBank/DDBJ databases">
        <title>Arthrobacter antarcticus sp. nov., isolated from Antarctic Soil.</title>
        <authorList>
            <person name="Li J."/>
        </authorList>
    </citation>
    <scope>NUCLEOTIDE SEQUENCE [LARGE SCALE GENOMIC DNA]</scope>
    <source>
        <strain evidence="1 2">Z1-20</strain>
    </source>
</reference>
<dbReference type="Proteomes" id="UP000655366">
    <property type="component" value="Unassembled WGS sequence"/>
</dbReference>
<name>A0A931CQ81_9MICC</name>
<proteinExistence type="predicted"/>
<keyword evidence="2" id="KW-1185">Reference proteome</keyword>
<evidence type="ECO:0000313" key="2">
    <source>
        <dbReference type="Proteomes" id="UP000655366"/>
    </source>
</evidence>